<dbReference type="PROSITE" id="PS00134">
    <property type="entry name" value="TRYPSIN_HIS"/>
    <property type="match status" value="1"/>
</dbReference>
<proteinExistence type="predicted"/>
<feature type="domain" description="Peptidase S1" evidence="2">
    <location>
        <begin position="78"/>
        <end position="259"/>
    </location>
</feature>
<dbReference type="PRINTS" id="PR00722">
    <property type="entry name" value="CHYMOTRYPSIN"/>
</dbReference>
<dbReference type="PANTHER" id="PTHR15462">
    <property type="entry name" value="SERINE PROTEASE"/>
    <property type="match status" value="1"/>
</dbReference>
<evidence type="ECO:0000313" key="3">
    <source>
        <dbReference type="EMBL" id="MBE3640490.1"/>
    </source>
</evidence>
<dbReference type="InterPro" id="IPR043504">
    <property type="entry name" value="Peptidase_S1_PA_chymotrypsin"/>
</dbReference>
<evidence type="ECO:0000313" key="4">
    <source>
        <dbReference type="Proteomes" id="UP000609121"/>
    </source>
</evidence>
<dbReference type="InterPro" id="IPR009003">
    <property type="entry name" value="Peptidase_S1_PA"/>
</dbReference>
<dbReference type="Pfam" id="PF00089">
    <property type="entry name" value="Trypsin"/>
    <property type="match status" value="1"/>
</dbReference>
<evidence type="ECO:0000259" key="2">
    <source>
        <dbReference type="Pfam" id="PF00089"/>
    </source>
</evidence>
<name>A0A8J6ZFV5_9RHOB</name>
<dbReference type="EMBL" id="JACVXA010000098">
    <property type="protein sequence ID" value="MBE3640490.1"/>
    <property type="molecule type" value="Genomic_DNA"/>
</dbReference>
<keyword evidence="3" id="KW-0645">Protease</keyword>
<dbReference type="GO" id="GO:0006508">
    <property type="term" value="P:proteolysis"/>
    <property type="evidence" value="ECO:0007669"/>
    <property type="project" value="UniProtKB-KW"/>
</dbReference>
<dbReference type="AlphaFoldDB" id="A0A8J6ZFV5"/>
<dbReference type="PANTHER" id="PTHR15462:SF8">
    <property type="entry name" value="SERINE PROTEASE"/>
    <property type="match status" value="1"/>
</dbReference>
<sequence length="294" mass="30390">MPHQLRSGRGRPFGFPGRALWRRRLGLASCLLLALGSTPQAQDRAAIGALPQGSAREVLDAVQQAQLGAIGRLAASPGGAHCTATLIAPDLVLTAAHCLSAPAKGWVAPAYRVQFRPGYREGHSPAVLSGAALVLGQDYERTAMLSEDLALLRLKTPVPQDLIQPIPVGTEPLLRGRDLSIYSYGYDVAEVLSRETGCRALAALHGAMVTTCEAVGGVSGAPVIALDGAGRPRVAGIVSSRLKRQGETAPFGRAVVVPVDAARISVLAHRLVPSTMVARGNGPLYPAGGSGDGG</sequence>
<dbReference type="Gene3D" id="2.40.10.10">
    <property type="entry name" value="Trypsin-like serine proteases"/>
    <property type="match status" value="2"/>
</dbReference>
<keyword evidence="1" id="KW-0732">Signal</keyword>
<dbReference type="RefSeq" id="WP_193186745.1">
    <property type="nucleotide sequence ID" value="NZ_JACVXA010000098.1"/>
</dbReference>
<accession>A0A8J6ZFV5</accession>
<keyword evidence="4" id="KW-1185">Reference proteome</keyword>
<dbReference type="InterPro" id="IPR001254">
    <property type="entry name" value="Trypsin_dom"/>
</dbReference>
<keyword evidence="3" id="KW-0378">Hydrolase</keyword>
<gene>
    <name evidence="3" type="ORF">ICN82_19985</name>
</gene>
<dbReference type="SUPFAM" id="SSF50494">
    <property type="entry name" value="Trypsin-like serine proteases"/>
    <property type="match status" value="1"/>
</dbReference>
<organism evidence="3 4">
    <name type="scientific">Mangrovicoccus algicola</name>
    <dbReference type="NCBI Taxonomy" id="2771008"/>
    <lineage>
        <taxon>Bacteria</taxon>
        <taxon>Pseudomonadati</taxon>
        <taxon>Pseudomonadota</taxon>
        <taxon>Alphaproteobacteria</taxon>
        <taxon>Rhodobacterales</taxon>
        <taxon>Paracoccaceae</taxon>
        <taxon>Mangrovicoccus</taxon>
    </lineage>
</organism>
<dbReference type="InterPro" id="IPR018114">
    <property type="entry name" value="TRYPSIN_HIS"/>
</dbReference>
<comment type="caution">
    <text evidence="3">The sequence shown here is derived from an EMBL/GenBank/DDBJ whole genome shotgun (WGS) entry which is preliminary data.</text>
</comment>
<evidence type="ECO:0000256" key="1">
    <source>
        <dbReference type="ARBA" id="ARBA00022729"/>
    </source>
</evidence>
<dbReference type="GO" id="GO:0004252">
    <property type="term" value="F:serine-type endopeptidase activity"/>
    <property type="evidence" value="ECO:0007669"/>
    <property type="project" value="InterPro"/>
</dbReference>
<dbReference type="InterPro" id="IPR050966">
    <property type="entry name" value="Glutamyl_endopeptidase"/>
</dbReference>
<reference evidence="3" key="1">
    <citation type="submission" date="2020-09" db="EMBL/GenBank/DDBJ databases">
        <title>A novel bacterium of genus Mangrovicoccus, isolated from South China Sea.</title>
        <authorList>
            <person name="Huang H."/>
            <person name="Mo K."/>
            <person name="Hu Y."/>
        </authorList>
    </citation>
    <scope>NUCLEOTIDE SEQUENCE</scope>
    <source>
        <strain evidence="3">HB182678</strain>
    </source>
</reference>
<dbReference type="InterPro" id="IPR001314">
    <property type="entry name" value="Peptidase_S1A"/>
</dbReference>
<dbReference type="Proteomes" id="UP000609121">
    <property type="component" value="Unassembled WGS sequence"/>
</dbReference>
<protein>
    <submittedName>
        <fullName evidence="3">Trypsin-like serine protease</fullName>
    </submittedName>
</protein>